<comment type="caution">
    <text evidence="2">The sequence shown here is derived from an EMBL/GenBank/DDBJ whole genome shotgun (WGS) entry which is preliminary data.</text>
</comment>
<organism evidence="2 3">
    <name type="scientific">Planobispora longispora</name>
    <dbReference type="NCBI Taxonomy" id="28887"/>
    <lineage>
        <taxon>Bacteria</taxon>
        <taxon>Bacillati</taxon>
        <taxon>Actinomycetota</taxon>
        <taxon>Actinomycetes</taxon>
        <taxon>Streptosporangiales</taxon>
        <taxon>Streptosporangiaceae</taxon>
        <taxon>Planobispora</taxon>
    </lineage>
</organism>
<sequence length="107" mass="10898">MFGQGLPQRLKLPAIALLPSGSRPKHGFPTLIVNPIAVTLGPALSSNHGVAGSRRKKGRATAVRERPGNQAGFAGAADVELDGSGGVLSSDTGESRRVAAQGETMQA</sequence>
<dbReference type="AlphaFoldDB" id="A0A8J3W8M5"/>
<protein>
    <submittedName>
        <fullName evidence="2">Uncharacterized protein</fullName>
    </submittedName>
</protein>
<gene>
    <name evidence="2" type="ORF">Plo01_64740</name>
</gene>
<feature type="region of interest" description="Disordered" evidence="1">
    <location>
        <begin position="44"/>
        <end position="107"/>
    </location>
</feature>
<evidence type="ECO:0000313" key="3">
    <source>
        <dbReference type="Proteomes" id="UP000616724"/>
    </source>
</evidence>
<dbReference type="Proteomes" id="UP000616724">
    <property type="component" value="Unassembled WGS sequence"/>
</dbReference>
<dbReference type="EMBL" id="BOOH01000055">
    <property type="protein sequence ID" value="GIH80045.1"/>
    <property type="molecule type" value="Genomic_DNA"/>
</dbReference>
<reference evidence="2 3" key="1">
    <citation type="submission" date="2021-01" db="EMBL/GenBank/DDBJ databases">
        <title>Whole genome shotgun sequence of Planobispora longispora NBRC 13918.</title>
        <authorList>
            <person name="Komaki H."/>
            <person name="Tamura T."/>
        </authorList>
    </citation>
    <scope>NUCLEOTIDE SEQUENCE [LARGE SCALE GENOMIC DNA]</scope>
    <source>
        <strain evidence="2 3">NBRC 13918</strain>
    </source>
</reference>
<accession>A0A8J3W8M5</accession>
<evidence type="ECO:0000256" key="1">
    <source>
        <dbReference type="SAM" id="MobiDB-lite"/>
    </source>
</evidence>
<evidence type="ECO:0000313" key="2">
    <source>
        <dbReference type="EMBL" id="GIH80045.1"/>
    </source>
</evidence>
<proteinExistence type="predicted"/>
<keyword evidence="3" id="KW-1185">Reference proteome</keyword>
<name>A0A8J3W8M5_9ACTN</name>